<reference evidence="2 3" key="1">
    <citation type="journal article" date="2018" name="Int. J. Syst. Bacteriol.">
        <title>Oceaniradius stylonemae gen. nov., sp. nov., isolated from a red alga, Stylonema cornu-cervi.</title>
        <authorList>
            <person name="Jeong S."/>
        </authorList>
    </citation>
    <scope>NUCLEOTIDE SEQUENCE [LARGE SCALE GENOMIC DNA]</scope>
    <source>
        <strain evidence="2 3">StC1</strain>
    </source>
</reference>
<name>A0A3A8A693_9HYPH</name>
<dbReference type="EMBL" id="QFWV02000008">
    <property type="protein sequence ID" value="RKF05807.1"/>
    <property type="molecule type" value="Genomic_DNA"/>
</dbReference>
<feature type="chain" id="PRO_5017453149" evidence="1">
    <location>
        <begin position="25"/>
        <end position="130"/>
    </location>
</feature>
<sequence length="130" mass="14692">MAMRKTTALIAAVLLVAAAPVAHAEDSRIVFRYFSPAEYNEQLRDPDHDFTGHKLCVTGSWTLGNSGNPERLKDAATVLSQDVWYAIRNVRGLVCDFAAIRWDVEQYLPEIRKELDDWEMAEIVSLRGEP</sequence>
<dbReference type="AlphaFoldDB" id="A0A3A8A693"/>
<evidence type="ECO:0000313" key="2">
    <source>
        <dbReference type="EMBL" id="RKF05807.1"/>
    </source>
</evidence>
<gene>
    <name evidence="2" type="ORF">DEM25_014565</name>
</gene>
<protein>
    <submittedName>
        <fullName evidence="2">Uncharacterized protein</fullName>
    </submittedName>
</protein>
<feature type="signal peptide" evidence="1">
    <location>
        <begin position="1"/>
        <end position="24"/>
    </location>
</feature>
<proteinExistence type="predicted"/>
<accession>A0A3A8A693</accession>
<dbReference type="Proteomes" id="UP000246132">
    <property type="component" value="Unassembled WGS sequence"/>
</dbReference>
<evidence type="ECO:0000256" key="1">
    <source>
        <dbReference type="SAM" id="SignalP"/>
    </source>
</evidence>
<keyword evidence="1" id="KW-0732">Signal</keyword>
<keyword evidence="3" id="KW-1185">Reference proteome</keyword>
<organism evidence="2 3">
    <name type="scientific">Oceaniradius stylonematis</name>
    <dbReference type="NCBI Taxonomy" id="2184161"/>
    <lineage>
        <taxon>Bacteria</taxon>
        <taxon>Pseudomonadati</taxon>
        <taxon>Pseudomonadota</taxon>
        <taxon>Alphaproteobacteria</taxon>
        <taxon>Hyphomicrobiales</taxon>
        <taxon>Ahrensiaceae</taxon>
        <taxon>Oceaniradius</taxon>
    </lineage>
</organism>
<evidence type="ECO:0000313" key="3">
    <source>
        <dbReference type="Proteomes" id="UP000246132"/>
    </source>
</evidence>
<comment type="caution">
    <text evidence="2">The sequence shown here is derived from an EMBL/GenBank/DDBJ whole genome shotgun (WGS) entry which is preliminary data.</text>
</comment>